<protein>
    <submittedName>
        <fullName evidence="1">Uncharacterized protein</fullName>
    </submittedName>
</protein>
<gene>
    <name evidence="1" type="ORF">DACRYDRAFT_110971</name>
</gene>
<evidence type="ECO:0000313" key="1">
    <source>
        <dbReference type="EMBL" id="EJT98533.1"/>
    </source>
</evidence>
<evidence type="ECO:0000313" key="2">
    <source>
        <dbReference type="Proteomes" id="UP000030653"/>
    </source>
</evidence>
<keyword evidence="2" id="KW-1185">Reference proteome</keyword>
<proteinExistence type="predicted"/>
<accession>M5FRY8</accession>
<dbReference type="HOGENOM" id="CLU_2015195_0_0_1"/>
<dbReference type="Proteomes" id="UP000030653">
    <property type="component" value="Unassembled WGS sequence"/>
</dbReference>
<reference evidence="1 2" key="1">
    <citation type="journal article" date="2012" name="Science">
        <title>The Paleozoic origin of enzymatic lignin decomposition reconstructed from 31 fungal genomes.</title>
        <authorList>
            <person name="Floudas D."/>
            <person name="Binder M."/>
            <person name="Riley R."/>
            <person name="Barry K."/>
            <person name="Blanchette R.A."/>
            <person name="Henrissat B."/>
            <person name="Martinez A.T."/>
            <person name="Otillar R."/>
            <person name="Spatafora J.W."/>
            <person name="Yadav J.S."/>
            <person name="Aerts A."/>
            <person name="Benoit I."/>
            <person name="Boyd A."/>
            <person name="Carlson A."/>
            <person name="Copeland A."/>
            <person name="Coutinho P.M."/>
            <person name="de Vries R.P."/>
            <person name="Ferreira P."/>
            <person name="Findley K."/>
            <person name="Foster B."/>
            <person name="Gaskell J."/>
            <person name="Glotzer D."/>
            <person name="Gorecki P."/>
            <person name="Heitman J."/>
            <person name="Hesse C."/>
            <person name="Hori C."/>
            <person name="Igarashi K."/>
            <person name="Jurgens J.A."/>
            <person name="Kallen N."/>
            <person name="Kersten P."/>
            <person name="Kohler A."/>
            <person name="Kuees U."/>
            <person name="Kumar T.K.A."/>
            <person name="Kuo A."/>
            <person name="LaButti K."/>
            <person name="Larrondo L.F."/>
            <person name="Lindquist E."/>
            <person name="Ling A."/>
            <person name="Lombard V."/>
            <person name="Lucas S."/>
            <person name="Lundell T."/>
            <person name="Martin R."/>
            <person name="McLaughlin D.J."/>
            <person name="Morgenstern I."/>
            <person name="Morin E."/>
            <person name="Murat C."/>
            <person name="Nagy L.G."/>
            <person name="Nolan M."/>
            <person name="Ohm R.A."/>
            <person name="Patyshakuliyeva A."/>
            <person name="Rokas A."/>
            <person name="Ruiz-Duenas F.J."/>
            <person name="Sabat G."/>
            <person name="Salamov A."/>
            <person name="Samejima M."/>
            <person name="Schmutz J."/>
            <person name="Slot J.C."/>
            <person name="St John F."/>
            <person name="Stenlid J."/>
            <person name="Sun H."/>
            <person name="Sun S."/>
            <person name="Syed K."/>
            <person name="Tsang A."/>
            <person name="Wiebenga A."/>
            <person name="Young D."/>
            <person name="Pisabarro A."/>
            <person name="Eastwood D.C."/>
            <person name="Martin F."/>
            <person name="Cullen D."/>
            <person name="Grigoriev I.V."/>
            <person name="Hibbett D.S."/>
        </authorList>
    </citation>
    <scope>NUCLEOTIDE SEQUENCE [LARGE SCALE GENOMIC DNA]</scope>
    <source>
        <strain evidence="1 2">DJM-731 SS1</strain>
    </source>
</reference>
<dbReference type="GeneID" id="63684216"/>
<sequence length="123" mass="14116">MLQEVGAIAQLDVLTPEEMLDVPEEQVVSEQWTNEDIVEQVQEEMWQDEVIEVLDDKEEEEPVAPLWSAQKVLAASLELECLFTAQPSRAFQDMLWAFPSMMDALKHLHVQSLTQCSLMSYFS</sequence>
<dbReference type="EMBL" id="JH795873">
    <property type="protein sequence ID" value="EJT98533.1"/>
    <property type="molecule type" value="Genomic_DNA"/>
</dbReference>
<dbReference type="RefSeq" id="XP_040625431.1">
    <property type="nucleotide sequence ID" value="XM_040769154.1"/>
</dbReference>
<dbReference type="OrthoDB" id="10566573at2759"/>
<name>M5FRY8_DACPD</name>
<dbReference type="AlphaFoldDB" id="M5FRY8"/>
<organism evidence="1 2">
    <name type="scientific">Dacryopinax primogenitus (strain DJM 731)</name>
    <name type="common">Brown rot fungus</name>
    <dbReference type="NCBI Taxonomy" id="1858805"/>
    <lineage>
        <taxon>Eukaryota</taxon>
        <taxon>Fungi</taxon>
        <taxon>Dikarya</taxon>
        <taxon>Basidiomycota</taxon>
        <taxon>Agaricomycotina</taxon>
        <taxon>Dacrymycetes</taxon>
        <taxon>Dacrymycetales</taxon>
        <taxon>Dacrymycetaceae</taxon>
        <taxon>Dacryopinax</taxon>
    </lineage>
</organism>